<dbReference type="OMA" id="KDMSLVY"/>
<dbReference type="PANTHER" id="PTHR21879">
    <property type="entry name" value="FI03362P-RELATED-RELATED"/>
    <property type="match status" value="1"/>
</dbReference>
<organism evidence="1 2">
    <name type="scientific">Rhodnius prolixus</name>
    <name type="common">Triatomid bug</name>
    <dbReference type="NCBI Taxonomy" id="13249"/>
    <lineage>
        <taxon>Eukaryota</taxon>
        <taxon>Metazoa</taxon>
        <taxon>Ecdysozoa</taxon>
        <taxon>Arthropoda</taxon>
        <taxon>Hexapoda</taxon>
        <taxon>Insecta</taxon>
        <taxon>Pterygota</taxon>
        <taxon>Neoptera</taxon>
        <taxon>Paraneoptera</taxon>
        <taxon>Hemiptera</taxon>
        <taxon>Heteroptera</taxon>
        <taxon>Panheteroptera</taxon>
        <taxon>Cimicomorpha</taxon>
        <taxon>Reduviidae</taxon>
        <taxon>Triatominae</taxon>
        <taxon>Rhodnius</taxon>
    </lineage>
</organism>
<dbReference type="HOGENOM" id="CLU_060007_4_1_1"/>
<dbReference type="Pfam" id="PF07898">
    <property type="entry name" value="DUF1676"/>
    <property type="match status" value="1"/>
</dbReference>
<dbReference type="GeneID" id="141446540"/>
<dbReference type="VEuPathDB" id="VectorBase:RPRC005670"/>
<evidence type="ECO:0000313" key="1">
    <source>
        <dbReference type="EnsemblMetazoa" id="RPRC005670-PA"/>
    </source>
</evidence>
<dbReference type="InterPro" id="IPR012464">
    <property type="entry name" value="DUF1676"/>
</dbReference>
<dbReference type="EMBL" id="ACPB03007640">
    <property type="status" value="NOT_ANNOTATED_CDS"/>
    <property type="molecule type" value="Genomic_DNA"/>
</dbReference>
<protein>
    <submittedName>
        <fullName evidence="1">Uncharacterized protein</fullName>
    </submittedName>
</protein>
<dbReference type="FunCoup" id="T1HNP6">
    <property type="interactions" value="18"/>
</dbReference>
<dbReference type="Proteomes" id="UP000015103">
    <property type="component" value="Unassembled WGS sequence"/>
</dbReference>
<dbReference type="eggNOG" id="ENOG502RZ8R">
    <property type="taxonomic scope" value="Eukaryota"/>
</dbReference>
<dbReference type="InParanoid" id="T1HNP6"/>
<evidence type="ECO:0000313" key="2">
    <source>
        <dbReference type="Proteomes" id="UP000015103"/>
    </source>
</evidence>
<reference evidence="1" key="1">
    <citation type="submission" date="2015-05" db="UniProtKB">
        <authorList>
            <consortium name="EnsemblMetazoa"/>
        </authorList>
    </citation>
    <scope>IDENTIFICATION</scope>
</reference>
<dbReference type="EnsemblMetazoa" id="RPRC005670-RA">
    <property type="protein sequence ID" value="RPRC005670-PA"/>
    <property type="gene ID" value="RPRC005670"/>
</dbReference>
<dbReference type="PANTHER" id="PTHR21879:SF14">
    <property type="entry name" value="OSIRIS 8"/>
    <property type="match status" value="1"/>
</dbReference>
<dbReference type="AlphaFoldDB" id="T1HNP6"/>
<keyword evidence="2" id="KW-1185">Reference proteome</keyword>
<accession>T1HNP6</accession>
<dbReference type="RefSeq" id="XP_073969192.1">
    <property type="nucleotide sequence ID" value="XM_074113091.1"/>
</dbReference>
<sequence length="241" mass="26746">MKQFQVIKIVCFTALVLINSVYAEDELKLIYRVFDECTNNGVDTSTCLKLKLLSAMERASRSRDLEIMDGIHLVGEERKIDAAEQTPYMENEIEANLPRSLDDREKALDNMIVNKATNFIETRAVQFKLASLSDIPRSLVGEEEGRGRRRRIAGLVFLMMMMVAGTLIPLKLGALALLAGKALIISKLALALAAIVGLKKLISGGHEEHESSYQVVQVPHAHHKRSVPSSLPYRAHIPATN</sequence>
<dbReference type="GO" id="GO:0016020">
    <property type="term" value="C:membrane"/>
    <property type="evidence" value="ECO:0007669"/>
    <property type="project" value="TreeGrafter"/>
</dbReference>
<proteinExistence type="predicted"/>
<name>T1HNP6_RHOPR</name>